<organism evidence="7 8">
    <name type="scientific">Bacillus benzoevorans</name>
    <dbReference type="NCBI Taxonomy" id="1456"/>
    <lineage>
        <taxon>Bacteria</taxon>
        <taxon>Bacillati</taxon>
        <taxon>Bacillota</taxon>
        <taxon>Bacilli</taxon>
        <taxon>Bacillales</taxon>
        <taxon>Bacillaceae</taxon>
        <taxon>Bacillus</taxon>
    </lineage>
</organism>
<evidence type="ECO:0000256" key="5">
    <source>
        <dbReference type="ARBA" id="ARBA00023136"/>
    </source>
</evidence>
<protein>
    <submittedName>
        <fullName evidence="7">Rod shape determining protein RodA</fullName>
    </submittedName>
</protein>
<dbReference type="PANTHER" id="PTHR30474:SF1">
    <property type="entry name" value="PEPTIDOGLYCAN GLYCOSYLTRANSFERASE MRDB"/>
    <property type="match status" value="1"/>
</dbReference>
<feature type="transmembrane region" description="Helical" evidence="6">
    <location>
        <begin position="12"/>
        <end position="32"/>
    </location>
</feature>
<comment type="subcellular location">
    <subcellularLocation>
        <location evidence="1">Membrane</location>
        <topology evidence="1">Multi-pass membrane protein</topology>
    </subcellularLocation>
</comment>
<dbReference type="PANTHER" id="PTHR30474">
    <property type="entry name" value="CELL CYCLE PROTEIN"/>
    <property type="match status" value="1"/>
</dbReference>
<dbReference type="PROSITE" id="PS51257">
    <property type="entry name" value="PROKAR_LIPOPROTEIN"/>
    <property type="match status" value="1"/>
</dbReference>
<dbReference type="GO" id="GO:0005886">
    <property type="term" value="C:plasma membrane"/>
    <property type="evidence" value="ECO:0007669"/>
    <property type="project" value="TreeGrafter"/>
</dbReference>
<dbReference type="GO" id="GO:0032153">
    <property type="term" value="C:cell division site"/>
    <property type="evidence" value="ECO:0007669"/>
    <property type="project" value="TreeGrafter"/>
</dbReference>
<dbReference type="RefSeq" id="WP_184529902.1">
    <property type="nucleotide sequence ID" value="NZ_JACHGK010000026.1"/>
</dbReference>
<feature type="transmembrane region" description="Helical" evidence="6">
    <location>
        <begin position="198"/>
        <end position="216"/>
    </location>
</feature>
<proteinExistence type="predicted"/>
<gene>
    <name evidence="7" type="ORF">HNR53_004391</name>
</gene>
<dbReference type="Proteomes" id="UP000531594">
    <property type="component" value="Unassembled WGS sequence"/>
</dbReference>
<feature type="transmembrane region" description="Helical" evidence="6">
    <location>
        <begin position="149"/>
        <end position="167"/>
    </location>
</feature>
<keyword evidence="4 6" id="KW-1133">Transmembrane helix</keyword>
<dbReference type="AlphaFoldDB" id="A0A7X0LXJ9"/>
<name>A0A7X0LXJ9_9BACI</name>
<feature type="transmembrane region" description="Helical" evidence="6">
    <location>
        <begin position="355"/>
        <end position="376"/>
    </location>
</feature>
<evidence type="ECO:0000256" key="4">
    <source>
        <dbReference type="ARBA" id="ARBA00022989"/>
    </source>
</evidence>
<evidence type="ECO:0000256" key="6">
    <source>
        <dbReference type="SAM" id="Phobius"/>
    </source>
</evidence>
<dbReference type="GO" id="GO:0008360">
    <property type="term" value="P:regulation of cell shape"/>
    <property type="evidence" value="ECO:0007669"/>
    <property type="project" value="UniProtKB-KW"/>
</dbReference>
<dbReference type="Pfam" id="PF01098">
    <property type="entry name" value="FTSW_RODA_SPOVE"/>
    <property type="match status" value="1"/>
</dbReference>
<keyword evidence="3" id="KW-0133">Cell shape</keyword>
<feature type="transmembrane region" description="Helical" evidence="6">
    <location>
        <begin position="321"/>
        <end position="343"/>
    </location>
</feature>
<feature type="transmembrane region" description="Helical" evidence="6">
    <location>
        <begin position="75"/>
        <end position="91"/>
    </location>
</feature>
<keyword evidence="8" id="KW-1185">Reference proteome</keyword>
<feature type="transmembrane region" description="Helical" evidence="6">
    <location>
        <begin position="44"/>
        <end position="63"/>
    </location>
</feature>
<reference evidence="7 8" key="1">
    <citation type="submission" date="2020-08" db="EMBL/GenBank/DDBJ databases">
        <title>Genomic Encyclopedia of Type Strains, Phase IV (KMG-IV): sequencing the most valuable type-strain genomes for metagenomic binning, comparative biology and taxonomic classification.</title>
        <authorList>
            <person name="Goeker M."/>
        </authorList>
    </citation>
    <scope>NUCLEOTIDE SEQUENCE [LARGE SCALE GENOMIC DNA]</scope>
    <source>
        <strain evidence="7 8">DSM 5391</strain>
    </source>
</reference>
<feature type="transmembrane region" description="Helical" evidence="6">
    <location>
        <begin position="173"/>
        <end position="191"/>
    </location>
</feature>
<evidence type="ECO:0000313" key="8">
    <source>
        <dbReference type="Proteomes" id="UP000531594"/>
    </source>
</evidence>
<dbReference type="EMBL" id="JACHGK010000026">
    <property type="protein sequence ID" value="MBB6447700.1"/>
    <property type="molecule type" value="Genomic_DNA"/>
</dbReference>
<keyword evidence="2 6" id="KW-0812">Transmembrane</keyword>
<comment type="caution">
    <text evidence="7">The sequence shown here is derived from an EMBL/GenBank/DDBJ whole genome shotgun (WGS) entry which is preliminary data.</text>
</comment>
<evidence type="ECO:0000256" key="2">
    <source>
        <dbReference type="ARBA" id="ARBA00022692"/>
    </source>
</evidence>
<dbReference type="InterPro" id="IPR001182">
    <property type="entry name" value="FtsW/RodA"/>
</dbReference>
<accession>A0A7X0LXJ9</accession>
<evidence type="ECO:0000313" key="7">
    <source>
        <dbReference type="EMBL" id="MBB6447700.1"/>
    </source>
</evidence>
<sequence>MVSKNRTTERFDWTLTLLLLMLFLVSCVAIYSGQASGQYGGKNFLAQQIFWYGVGAAIIAVMMRFDSDQLKKLTWILYGFGLFLLLILAVAPESSLTPKINGAQSWFSTPVGSLQPSEFMKVFLIIALSKTIQLHHEKYINKTVKTDFILLYKIGLVTMVPIGLVMMQPDLGTSLVMLAIMTGLIFISGITWKILLPLYGSAIALMGTILYFVIWAPEILEKYLHVKSYQFDRIYAWLDPENNAAGYHLSNSLKAIGSGLLTGKGFGERKVYIPESHTDFIFSVIGEEYGFFGASLVIGLFFLLIYHLTKMAFETKDTYNTYLCVGVISMITFHVFQNIGMTIQVLPITGIPLPFISYGGSSLMGNMMAMGLIYGIRYHYKGYMFSTGQNYNTNSTPSRAEKHSKSI</sequence>
<evidence type="ECO:0000256" key="1">
    <source>
        <dbReference type="ARBA" id="ARBA00004141"/>
    </source>
</evidence>
<feature type="transmembrane region" description="Helical" evidence="6">
    <location>
        <begin position="289"/>
        <end position="309"/>
    </location>
</feature>
<dbReference type="GO" id="GO:0015648">
    <property type="term" value="F:lipid-linked peptidoglycan transporter activity"/>
    <property type="evidence" value="ECO:0007669"/>
    <property type="project" value="TreeGrafter"/>
</dbReference>
<evidence type="ECO:0000256" key="3">
    <source>
        <dbReference type="ARBA" id="ARBA00022960"/>
    </source>
</evidence>
<feature type="transmembrane region" description="Helical" evidence="6">
    <location>
        <begin position="111"/>
        <end position="128"/>
    </location>
</feature>
<dbReference type="GO" id="GO:0051301">
    <property type="term" value="P:cell division"/>
    <property type="evidence" value="ECO:0007669"/>
    <property type="project" value="InterPro"/>
</dbReference>
<keyword evidence="5 6" id="KW-0472">Membrane</keyword>